<proteinExistence type="predicted"/>
<dbReference type="OrthoDB" id="3023257at2759"/>
<accession>A0A9P6JM30</accession>
<feature type="non-terminal residue" evidence="2">
    <location>
        <position position="1"/>
    </location>
</feature>
<reference evidence="2" key="1">
    <citation type="submission" date="2020-11" db="EMBL/GenBank/DDBJ databases">
        <authorList>
            <consortium name="DOE Joint Genome Institute"/>
            <person name="Ahrendt S."/>
            <person name="Riley R."/>
            <person name="Andreopoulos W."/>
            <person name="Labutti K."/>
            <person name="Pangilinan J."/>
            <person name="Ruiz-Duenas F.J."/>
            <person name="Barrasa J.M."/>
            <person name="Sanchez-Garcia M."/>
            <person name="Camarero S."/>
            <person name="Miyauchi S."/>
            <person name="Serrano A."/>
            <person name="Linde D."/>
            <person name="Babiker R."/>
            <person name="Drula E."/>
            <person name="Ayuso-Fernandez I."/>
            <person name="Pacheco R."/>
            <person name="Padilla G."/>
            <person name="Ferreira P."/>
            <person name="Barriuso J."/>
            <person name="Kellner H."/>
            <person name="Castanera R."/>
            <person name="Alfaro M."/>
            <person name="Ramirez L."/>
            <person name="Pisabarro A.G."/>
            <person name="Kuo A."/>
            <person name="Tritt A."/>
            <person name="Lipzen A."/>
            <person name="He G."/>
            <person name="Yan M."/>
            <person name="Ng V."/>
            <person name="Cullen D."/>
            <person name="Martin F."/>
            <person name="Rosso M.-N."/>
            <person name="Henrissat B."/>
            <person name="Hibbett D."/>
            <person name="Martinez A.T."/>
            <person name="Grigoriev I.V."/>
        </authorList>
    </citation>
    <scope>NUCLEOTIDE SEQUENCE</scope>
    <source>
        <strain evidence="2">CBS 506.95</strain>
    </source>
</reference>
<evidence type="ECO:0000313" key="1">
    <source>
        <dbReference type="EMBL" id="KAF9522231.1"/>
    </source>
</evidence>
<dbReference type="EMBL" id="MU157886">
    <property type="protein sequence ID" value="KAF9525244.1"/>
    <property type="molecule type" value="Genomic_DNA"/>
</dbReference>
<protein>
    <submittedName>
        <fullName evidence="2">Uncharacterized protein</fullName>
    </submittedName>
</protein>
<dbReference type="Proteomes" id="UP000807306">
    <property type="component" value="Unassembled WGS sequence"/>
</dbReference>
<sequence>AQLKWEANVIAYVDYIYEKTKVHGNASTLRVPPALSKQVPLLGPTFVPPSYCHVMKRSTLPKIAPETAYIVPLTVVHPFYFAGTISKCPKCSESKNITWDSWNGTGGREVQGLYRNERAIGYQLRCKTCHGLPKAERSQGFCFGTTNYVFWENWEHWKIPRKI</sequence>
<dbReference type="AlphaFoldDB" id="A0A9P6JM30"/>
<gene>
    <name evidence="2" type="ORF">CPB83DRAFT_772367</name>
    <name evidence="1" type="ORF">CPB83DRAFT_777387</name>
</gene>
<comment type="caution">
    <text evidence="2">The sequence shown here is derived from an EMBL/GenBank/DDBJ whole genome shotgun (WGS) entry which is preliminary data.</text>
</comment>
<evidence type="ECO:0000313" key="2">
    <source>
        <dbReference type="EMBL" id="KAF9525244.1"/>
    </source>
</evidence>
<dbReference type="EMBL" id="MU157954">
    <property type="protein sequence ID" value="KAF9522231.1"/>
    <property type="molecule type" value="Genomic_DNA"/>
</dbReference>
<organism evidence="2 3">
    <name type="scientific">Crepidotus variabilis</name>
    <dbReference type="NCBI Taxonomy" id="179855"/>
    <lineage>
        <taxon>Eukaryota</taxon>
        <taxon>Fungi</taxon>
        <taxon>Dikarya</taxon>
        <taxon>Basidiomycota</taxon>
        <taxon>Agaricomycotina</taxon>
        <taxon>Agaricomycetes</taxon>
        <taxon>Agaricomycetidae</taxon>
        <taxon>Agaricales</taxon>
        <taxon>Agaricineae</taxon>
        <taxon>Crepidotaceae</taxon>
        <taxon>Crepidotus</taxon>
    </lineage>
</organism>
<name>A0A9P6JM30_9AGAR</name>
<evidence type="ECO:0000313" key="3">
    <source>
        <dbReference type="Proteomes" id="UP000807306"/>
    </source>
</evidence>
<keyword evidence="3" id="KW-1185">Reference proteome</keyword>